<name>A0AC58S0B3_TOBAC</name>
<keyword evidence="1" id="KW-1185">Reference proteome</keyword>
<evidence type="ECO:0000313" key="2">
    <source>
        <dbReference type="RefSeq" id="XP_075078424.1"/>
    </source>
</evidence>
<sequence length="584" mass="65424">MVVQGYMRSKGQMPLPTWDEFLWPLCNSFGAEYSDPMTEVMNIKHIGSAASVVHQRFAVKTPRGQGSAGWVKATTPTYRPPVTANLDGFRKRRLTPAEMEEKRAQGLCFFCDDKFTPGHKCKAKRHIYSIKINVEVLRDSEEMGVEVDDTKEPQEAENSVENCEISLQALNGTKGYRTLKIQGLSEQNPINVLIDCGSTHSFINEKAAKRIGCIISQIHPRDISVADGRIIQYVKGSKNFKWLMQGVLFQNNFLVLPIGSCDVVLGIQWLCKLGDIKGIYPSFKTVDAKALHNISVDTAQIFMIEVCSATMSPVTNSQEQEDIPVPIQILLIEYNILSQEPKHLSPSRGVLDHHIALIEGSAPVNSRPYRYFPIQKNVIDDMVKEMMLFAKGSKCVFAATRIEYLGHYISTEGVTTDPKKIETIQGWPELANIKQLRGFLGLVGYYRRFIRVYGVISKPLTNFLKKDSFKWSLQATSSFEKLKKALTSAPVLVLPNFSTPFVVEADACSNGIGAVLMQGGQPIAYLSNSLSPQHQTLSVYHKELLALVMAINKWAQYLTGRPFVVKTDQKALKFLLEQKLHTRS</sequence>
<reference evidence="1" key="1">
    <citation type="journal article" date="2014" name="Nat. Commun.">
        <title>The tobacco genome sequence and its comparison with those of tomato and potato.</title>
        <authorList>
            <person name="Sierro N."/>
            <person name="Battey J.N."/>
            <person name="Ouadi S."/>
            <person name="Bakaher N."/>
            <person name="Bovet L."/>
            <person name="Willig A."/>
            <person name="Goepfert S."/>
            <person name="Peitsch M.C."/>
            <person name="Ivanov N.V."/>
        </authorList>
    </citation>
    <scope>NUCLEOTIDE SEQUENCE [LARGE SCALE GENOMIC DNA]</scope>
</reference>
<protein>
    <submittedName>
        <fullName evidence="2">Uncharacterized protein LOC142164334</fullName>
    </submittedName>
</protein>
<organism evidence="1 2">
    <name type="scientific">Nicotiana tabacum</name>
    <name type="common">Common tobacco</name>
    <dbReference type="NCBI Taxonomy" id="4097"/>
    <lineage>
        <taxon>Eukaryota</taxon>
        <taxon>Viridiplantae</taxon>
        <taxon>Streptophyta</taxon>
        <taxon>Embryophyta</taxon>
        <taxon>Tracheophyta</taxon>
        <taxon>Spermatophyta</taxon>
        <taxon>Magnoliopsida</taxon>
        <taxon>eudicotyledons</taxon>
        <taxon>Gunneridae</taxon>
        <taxon>Pentapetalae</taxon>
        <taxon>asterids</taxon>
        <taxon>lamiids</taxon>
        <taxon>Solanales</taxon>
        <taxon>Solanaceae</taxon>
        <taxon>Nicotianoideae</taxon>
        <taxon>Nicotianeae</taxon>
        <taxon>Nicotiana</taxon>
    </lineage>
</organism>
<gene>
    <name evidence="2" type="primary">LOC142164334</name>
</gene>
<dbReference type="Proteomes" id="UP000790787">
    <property type="component" value="Chromosome 9"/>
</dbReference>
<dbReference type="RefSeq" id="XP_075078424.1">
    <property type="nucleotide sequence ID" value="XM_075222323.1"/>
</dbReference>
<proteinExistence type="predicted"/>
<reference evidence="2" key="2">
    <citation type="submission" date="2025-08" db="UniProtKB">
        <authorList>
            <consortium name="RefSeq"/>
        </authorList>
    </citation>
    <scope>IDENTIFICATION</scope>
    <source>
        <tissue evidence="2">Leaf</tissue>
    </source>
</reference>
<accession>A0AC58S0B3</accession>
<evidence type="ECO:0000313" key="1">
    <source>
        <dbReference type="Proteomes" id="UP000790787"/>
    </source>
</evidence>